<feature type="domain" description="SRCR" evidence="2">
    <location>
        <begin position="45"/>
        <end position="157"/>
    </location>
</feature>
<dbReference type="Pfam" id="PF00530">
    <property type="entry name" value="SRCR"/>
    <property type="match status" value="1"/>
</dbReference>
<keyword evidence="1" id="KW-1015">Disulfide bond</keyword>
<protein>
    <recommendedName>
        <fullName evidence="2">SRCR domain-containing protein</fullName>
    </recommendedName>
</protein>
<name>A0A9W6Z9K9_9STRA</name>
<sequence>MASLPILARAQSTCPPGQHATFSTPTVDSALPSEDSCTSDKEYYLRLSTASGYSTPTFDENAEVEGRLEICHDEEWFSFRAYWYDFTDKDAQVACRQLGNQYDYDVTYSAPLSYYSTPDGNTNYGPYDLDCVGDEAAVSEVRPPQHAEHSMHLMLDN</sequence>
<accession>A0A9W6Z9K9</accession>
<reference evidence="4" key="1">
    <citation type="journal article" date="2023" name="Commun. Biol.">
        <title>Genome analysis of Parmales, the sister group of diatoms, reveals the evolutionary specialization of diatoms from phago-mixotrophs to photoautotrophs.</title>
        <authorList>
            <person name="Ban H."/>
            <person name="Sato S."/>
            <person name="Yoshikawa S."/>
            <person name="Yamada K."/>
            <person name="Nakamura Y."/>
            <person name="Ichinomiya M."/>
            <person name="Sato N."/>
            <person name="Blanc-Mathieu R."/>
            <person name="Endo H."/>
            <person name="Kuwata A."/>
            <person name="Ogata H."/>
        </authorList>
    </citation>
    <scope>NUCLEOTIDE SEQUENCE [LARGE SCALE GENOMIC DNA]</scope>
    <source>
        <strain evidence="4">NIES 3700</strain>
    </source>
</reference>
<evidence type="ECO:0000259" key="2">
    <source>
        <dbReference type="PROSITE" id="PS50287"/>
    </source>
</evidence>
<gene>
    <name evidence="3" type="ORF">TrLO_g8679</name>
</gene>
<dbReference type="SUPFAM" id="SSF56487">
    <property type="entry name" value="SRCR-like"/>
    <property type="match status" value="1"/>
</dbReference>
<dbReference type="EMBL" id="BRXW01000355">
    <property type="protein sequence ID" value="GMH47302.1"/>
    <property type="molecule type" value="Genomic_DNA"/>
</dbReference>
<dbReference type="Proteomes" id="UP001165122">
    <property type="component" value="Unassembled WGS sequence"/>
</dbReference>
<evidence type="ECO:0000256" key="1">
    <source>
        <dbReference type="ARBA" id="ARBA00023157"/>
    </source>
</evidence>
<dbReference type="AlphaFoldDB" id="A0A9W6Z9K9"/>
<dbReference type="Gene3D" id="3.10.250.10">
    <property type="entry name" value="SRCR-like domain"/>
    <property type="match status" value="1"/>
</dbReference>
<dbReference type="PROSITE" id="PS50287">
    <property type="entry name" value="SRCR_2"/>
    <property type="match status" value="1"/>
</dbReference>
<comment type="caution">
    <text evidence="3">The sequence shown here is derived from an EMBL/GenBank/DDBJ whole genome shotgun (WGS) entry which is preliminary data.</text>
</comment>
<dbReference type="InterPro" id="IPR036772">
    <property type="entry name" value="SRCR-like_dom_sf"/>
</dbReference>
<evidence type="ECO:0000313" key="4">
    <source>
        <dbReference type="Proteomes" id="UP001165122"/>
    </source>
</evidence>
<dbReference type="GO" id="GO:0016020">
    <property type="term" value="C:membrane"/>
    <property type="evidence" value="ECO:0007669"/>
    <property type="project" value="InterPro"/>
</dbReference>
<dbReference type="InterPro" id="IPR001190">
    <property type="entry name" value="SRCR"/>
</dbReference>
<dbReference type="OrthoDB" id="536948at2759"/>
<organism evidence="3 4">
    <name type="scientific">Triparma laevis f. longispina</name>
    <dbReference type="NCBI Taxonomy" id="1714387"/>
    <lineage>
        <taxon>Eukaryota</taxon>
        <taxon>Sar</taxon>
        <taxon>Stramenopiles</taxon>
        <taxon>Ochrophyta</taxon>
        <taxon>Bolidophyceae</taxon>
        <taxon>Parmales</taxon>
        <taxon>Triparmaceae</taxon>
        <taxon>Triparma</taxon>
    </lineage>
</organism>
<keyword evidence="4" id="KW-1185">Reference proteome</keyword>
<proteinExistence type="predicted"/>
<evidence type="ECO:0000313" key="3">
    <source>
        <dbReference type="EMBL" id="GMH47302.1"/>
    </source>
</evidence>
<dbReference type="SMART" id="SM00202">
    <property type="entry name" value="SR"/>
    <property type="match status" value="1"/>
</dbReference>